<reference evidence="3 4" key="1">
    <citation type="submission" date="2020-10" db="EMBL/GenBank/DDBJ databases">
        <title>ChiBAC.</title>
        <authorList>
            <person name="Zenner C."/>
            <person name="Hitch T.C.A."/>
            <person name="Clavel T."/>
        </authorList>
    </citation>
    <scope>NUCLEOTIDE SEQUENCE [LARGE SCALE GENOMIC DNA]</scope>
    <source>
        <strain evidence="3 4">DSM 107455</strain>
    </source>
</reference>
<evidence type="ECO:0000256" key="1">
    <source>
        <dbReference type="SAM" id="MobiDB-lite"/>
    </source>
</evidence>
<organism evidence="3 4">
    <name type="scientific">Thermophilibacter gallinarum</name>
    <dbReference type="NCBI Taxonomy" id="2779357"/>
    <lineage>
        <taxon>Bacteria</taxon>
        <taxon>Bacillati</taxon>
        <taxon>Actinomycetota</taxon>
        <taxon>Coriobacteriia</taxon>
        <taxon>Coriobacteriales</taxon>
        <taxon>Atopobiaceae</taxon>
        <taxon>Thermophilibacter</taxon>
    </lineage>
</organism>
<dbReference type="Proteomes" id="UP001194273">
    <property type="component" value="Unassembled WGS sequence"/>
</dbReference>
<accession>A0ABR9QTX5</accession>
<dbReference type="EMBL" id="JADCJZ010000002">
    <property type="protein sequence ID" value="MBE5024518.1"/>
    <property type="molecule type" value="Genomic_DNA"/>
</dbReference>
<feature type="domain" description="Cyanophycin synthase-like N-terminal" evidence="2">
    <location>
        <begin position="26"/>
        <end position="114"/>
    </location>
</feature>
<dbReference type="Pfam" id="PF18921">
    <property type="entry name" value="Cyanophycin_syn"/>
    <property type="match status" value="1"/>
</dbReference>
<dbReference type="InterPro" id="IPR044019">
    <property type="entry name" value="Cyanophycin_syn_N"/>
</dbReference>
<name>A0ABR9QTX5_9ACTN</name>
<protein>
    <recommendedName>
        <fullName evidence="2">Cyanophycin synthase-like N-terminal domain-containing protein</fullName>
    </recommendedName>
</protein>
<evidence type="ECO:0000313" key="4">
    <source>
        <dbReference type="Proteomes" id="UP001194273"/>
    </source>
</evidence>
<sequence length="243" mass="25468">MAQLFDFKKVTIGPRALTAVVELAPSAPLMTSENPEATELVLDLMPALADHVCLGDAAPTFGEVAADTELAHLLEHVTVELLAQTDIAGDVSSGRTVQTDERTYEVTLSCVDDVLVAGALSSAAWVLQWAYSGGGDPRPDVDAIVGGLVALVESASDQEGEKNDEAAAEEPEPAPVEEAPADAEPEPASESEEPEAPTDSEPAAEEPVPDDAELPEDQPSEEEPPSAPSPWDLNAVPRPHPIR</sequence>
<dbReference type="RefSeq" id="WP_193530054.1">
    <property type="nucleotide sequence ID" value="NZ_JADCJZ010000002.1"/>
</dbReference>
<gene>
    <name evidence="3" type="ORF">INF26_06605</name>
</gene>
<evidence type="ECO:0000259" key="2">
    <source>
        <dbReference type="Pfam" id="PF18921"/>
    </source>
</evidence>
<keyword evidence="4" id="KW-1185">Reference proteome</keyword>
<feature type="region of interest" description="Disordered" evidence="1">
    <location>
        <begin position="155"/>
        <end position="243"/>
    </location>
</feature>
<feature type="compositionally biased region" description="Acidic residues" evidence="1">
    <location>
        <begin position="179"/>
        <end position="224"/>
    </location>
</feature>
<proteinExistence type="predicted"/>
<comment type="caution">
    <text evidence="3">The sequence shown here is derived from an EMBL/GenBank/DDBJ whole genome shotgun (WGS) entry which is preliminary data.</text>
</comment>
<evidence type="ECO:0000313" key="3">
    <source>
        <dbReference type="EMBL" id="MBE5024518.1"/>
    </source>
</evidence>